<name>A0AA96F4G5_9FLAO</name>
<proteinExistence type="predicted"/>
<gene>
    <name evidence="3" type="ORF">RN605_11550</name>
    <name evidence="2" type="ORF">RN608_04380</name>
</gene>
<keyword evidence="4" id="KW-1185">Reference proteome</keyword>
<sequence length="118" mass="13736">MLAYNLKTIFAARQIDKPYSFLVKIGIAPHTATRLLNNEVRVMRIDHVELLCKNLHCEPNDLFVYRNSKNSVLPQNHPLNNLLQKPEDNQWQETLRTIPLKQLKEIAAIINQPNPEKE</sequence>
<protein>
    <submittedName>
        <fullName evidence="3">Helix-turn-helix transcriptional regulator</fullName>
    </submittedName>
</protein>
<dbReference type="Proteomes" id="UP001304515">
    <property type="component" value="Chromosome"/>
</dbReference>
<dbReference type="EMBL" id="CP134878">
    <property type="protein sequence ID" value="WNM19922.1"/>
    <property type="molecule type" value="Genomic_DNA"/>
</dbReference>
<dbReference type="Pfam" id="PF13443">
    <property type="entry name" value="HTH_26"/>
    <property type="match status" value="1"/>
</dbReference>
<feature type="domain" description="HTH cro/C1-type" evidence="1">
    <location>
        <begin position="5"/>
        <end position="65"/>
    </location>
</feature>
<dbReference type="RefSeq" id="WP_313324943.1">
    <property type="nucleotide sequence ID" value="NZ_CP134878.1"/>
</dbReference>
<reference evidence="3 4" key="1">
    <citation type="submission" date="2023-09" db="EMBL/GenBank/DDBJ databases">
        <title>Flavobacterium sp. a novel bacteria isolate from Pepper rhizosphere.</title>
        <authorList>
            <person name="Peng Y."/>
            <person name="Lee J."/>
        </authorList>
    </citation>
    <scope>NUCLEOTIDE SEQUENCE [LARGE SCALE GENOMIC DNA]</scope>
    <source>
        <strain evidence="2">PMR2A8</strain>
        <strain evidence="3 4">PMTSA4</strain>
    </source>
</reference>
<organism evidence="3 4">
    <name type="scientific">Flavobacterium capsici</name>
    <dbReference type="NCBI Taxonomy" id="3075618"/>
    <lineage>
        <taxon>Bacteria</taxon>
        <taxon>Pseudomonadati</taxon>
        <taxon>Bacteroidota</taxon>
        <taxon>Flavobacteriia</taxon>
        <taxon>Flavobacteriales</taxon>
        <taxon>Flavobacteriaceae</taxon>
        <taxon>Flavobacterium</taxon>
    </lineage>
</organism>
<evidence type="ECO:0000259" key="1">
    <source>
        <dbReference type="Pfam" id="PF13443"/>
    </source>
</evidence>
<evidence type="ECO:0000313" key="3">
    <source>
        <dbReference type="EMBL" id="WNM21311.1"/>
    </source>
</evidence>
<dbReference type="EMBL" id="CP134890">
    <property type="protein sequence ID" value="WNM21311.1"/>
    <property type="molecule type" value="Genomic_DNA"/>
</dbReference>
<evidence type="ECO:0000313" key="2">
    <source>
        <dbReference type="EMBL" id="WNM19922.1"/>
    </source>
</evidence>
<evidence type="ECO:0000313" key="4">
    <source>
        <dbReference type="Proteomes" id="UP001304515"/>
    </source>
</evidence>
<dbReference type="AlphaFoldDB" id="A0AA96F4G5"/>
<dbReference type="InterPro" id="IPR001387">
    <property type="entry name" value="Cro/C1-type_HTH"/>
</dbReference>
<accession>A0AA96EZN9</accession>
<accession>A0AA96F4G5</accession>
<dbReference type="KEGG" id="fcj:RN605_11550"/>